<evidence type="ECO:0000313" key="3">
    <source>
        <dbReference type="Proteomes" id="UP000724874"/>
    </source>
</evidence>
<dbReference type="SUPFAM" id="SSF56112">
    <property type="entry name" value="Protein kinase-like (PK-like)"/>
    <property type="match status" value="1"/>
</dbReference>
<dbReference type="InterPro" id="IPR011009">
    <property type="entry name" value="Kinase-like_dom_sf"/>
</dbReference>
<comment type="caution">
    <text evidence="2">The sequence shown here is derived from an EMBL/GenBank/DDBJ whole genome shotgun (WGS) entry which is preliminary data.</text>
</comment>
<dbReference type="GO" id="GO:0016301">
    <property type="term" value="F:kinase activity"/>
    <property type="evidence" value="ECO:0007669"/>
    <property type="project" value="UniProtKB-KW"/>
</dbReference>
<dbReference type="Proteomes" id="UP000724874">
    <property type="component" value="Unassembled WGS sequence"/>
</dbReference>
<gene>
    <name evidence="2" type="ORF">CPB84DRAFT_926407</name>
</gene>
<dbReference type="AlphaFoldDB" id="A0A9P5NZG7"/>
<proteinExistence type="predicted"/>
<feature type="domain" description="Aminoglycoside phosphotransferase" evidence="1">
    <location>
        <begin position="40"/>
        <end position="280"/>
    </location>
</feature>
<dbReference type="Gene3D" id="3.90.1200.10">
    <property type="match status" value="1"/>
</dbReference>
<keyword evidence="2" id="KW-0418">Kinase</keyword>
<dbReference type="InterPro" id="IPR002575">
    <property type="entry name" value="Aminoglycoside_PTrfase"/>
</dbReference>
<evidence type="ECO:0000259" key="1">
    <source>
        <dbReference type="Pfam" id="PF01636"/>
    </source>
</evidence>
<dbReference type="InterPro" id="IPR052898">
    <property type="entry name" value="ACAD10-like"/>
</dbReference>
<dbReference type="Gene3D" id="3.30.200.20">
    <property type="entry name" value="Phosphorylase Kinase, domain 1"/>
    <property type="match status" value="1"/>
</dbReference>
<sequence length="391" mass="43899">MSETRHKIGGEYGEMRATIDISSLNAYLSKHTLGIQTPVDVKQFKFGQSNPTYFLTDAKKTKFVLRKKPAGQLLSQTAHQVEREYTMLAALHRHNTNPSTSPEKRIPIPKPIILCEDNSVVGTPFYIMEFLDGRIFTDIRMLEVPPKDRQECLLSAVRALAALGSVSPHDIGLSNFGPLTPYFPRQIKSLSRVSAAQAAAVDIESGNKVGDIPNFNELIAWYRQNLPDESKIGLRIVHGDYKLDNLIFHPTENRVIGILDWELCTLGSPLADLGNLTQPWAIDMKNLPPNSNFMRGFKNTTVDVPIPLEDLEREYCRLMKQPYPIKEMIFVRSWMLFRLSVISQGIAARYARRQASSEKAYLHVHGFPVIGALAVKVLEDEGISLSPTAKL</sequence>
<dbReference type="CDD" id="cd05154">
    <property type="entry name" value="ACAD10_11_N-like"/>
    <property type="match status" value="1"/>
</dbReference>
<organism evidence="2 3">
    <name type="scientific">Gymnopilus junonius</name>
    <name type="common">Spectacular rustgill mushroom</name>
    <name type="synonym">Gymnopilus spectabilis subsp. junonius</name>
    <dbReference type="NCBI Taxonomy" id="109634"/>
    <lineage>
        <taxon>Eukaryota</taxon>
        <taxon>Fungi</taxon>
        <taxon>Dikarya</taxon>
        <taxon>Basidiomycota</taxon>
        <taxon>Agaricomycotina</taxon>
        <taxon>Agaricomycetes</taxon>
        <taxon>Agaricomycetidae</taxon>
        <taxon>Agaricales</taxon>
        <taxon>Agaricineae</taxon>
        <taxon>Hymenogastraceae</taxon>
        <taxon>Gymnopilus</taxon>
    </lineage>
</organism>
<reference evidence="2" key="1">
    <citation type="submission" date="2020-11" db="EMBL/GenBank/DDBJ databases">
        <authorList>
            <consortium name="DOE Joint Genome Institute"/>
            <person name="Ahrendt S."/>
            <person name="Riley R."/>
            <person name="Andreopoulos W."/>
            <person name="LaButti K."/>
            <person name="Pangilinan J."/>
            <person name="Ruiz-duenas F.J."/>
            <person name="Barrasa J.M."/>
            <person name="Sanchez-Garcia M."/>
            <person name="Camarero S."/>
            <person name="Miyauchi S."/>
            <person name="Serrano A."/>
            <person name="Linde D."/>
            <person name="Babiker R."/>
            <person name="Drula E."/>
            <person name="Ayuso-Fernandez I."/>
            <person name="Pacheco R."/>
            <person name="Padilla G."/>
            <person name="Ferreira P."/>
            <person name="Barriuso J."/>
            <person name="Kellner H."/>
            <person name="Castanera R."/>
            <person name="Alfaro M."/>
            <person name="Ramirez L."/>
            <person name="Pisabarro A.G."/>
            <person name="Kuo A."/>
            <person name="Tritt A."/>
            <person name="Lipzen A."/>
            <person name="He G."/>
            <person name="Yan M."/>
            <person name="Ng V."/>
            <person name="Cullen D."/>
            <person name="Martin F."/>
            <person name="Rosso M.-N."/>
            <person name="Henrissat B."/>
            <person name="Hibbett D."/>
            <person name="Martinez A.T."/>
            <person name="Grigoriev I.V."/>
        </authorList>
    </citation>
    <scope>NUCLEOTIDE SEQUENCE</scope>
    <source>
        <strain evidence="2">AH 44721</strain>
    </source>
</reference>
<dbReference type="Pfam" id="PF01636">
    <property type="entry name" value="APH"/>
    <property type="match status" value="1"/>
</dbReference>
<evidence type="ECO:0000313" key="2">
    <source>
        <dbReference type="EMBL" id="KAF8911525.1"/>
    </source>
</evidence>
<dbReference type="OrthoDB" id="191037at2759"/>
<dbReference type="EMBL" id="JADNYJ010000004">
    <property type="protein sequence ID" value="KAF8911525.1"/>
    <property type="molecule type" value="Genomic_DNA"/>
</dbReference>
<dbReference type="PANTHER" id="PTHR47829:SF1">
    <property type="entry name" value="HAD FAMILY PHOSPHATASE"/>
    <property type="match status" value="1"/>
</dbReference>
<keyword evidence="2" id="KW-0808">Transferase</keyword>
<accession>A0A9P5NZG7</accession>
<dbReference type="InterPro" id="IPR041726">
    <property type="entry name" value="ACAD10_11_N"/>
</dbReference>
<dbReference type="PANTHER" id="PTHR47829">
    <property type="entry name" value="HYDROLASE, PUTATIVE (AFU_ORTHOLOGUE AFUA_1G12880)-RELATED"/>
    <property type="match status" value="1"/>
</dbReference>
<name>A0A9P5NZG7_GYMJU</name>
<protein>
    <submittedName>
        <fullName evidence="2">Kinase-like domain-containing protein</fullName>
    </submittedName>
</protein>
<keyword evidence="3" id="KW-1185">Reference proteome</keyword>